<comment type="caution">
    <text evidence="1">The sequence shown here is derived from an EMBL/GenBank/DDBJ whole genome shotgun (WGS) entry which is preliminary data.</text>
</comment>
<sequence>MSANPQTESAFINHLPREIRDAIYLELWRSHGLRQHILYHGDSVRPGMPRHFQFCHWPCAIEFEVRDGLQEELEELRARIGVPLGYDIFPDRSDTKTPYLRRLQSQWMNHWPCGELAYDKYGIKAVGTFTTGGNYWNKTVEGDGDIPWSSPCIPMLLSCKLLSTTFIFTDLPAIEKFLGGPCYLPPEWKPYHKSMAPPAFLRYAHHMELSLEPHFPLTLSCAKHDLPGIPQLHEVYDFHWLRLDHFENLQSLKIWIASRSFTTFERESVRFRGIKQFGLDDLKDLLAPFARVKSVTISAPLSSRRGPEEGEVKEVATPGVQLYKRGSGDRFHPFFVFFSPCRSRNSRIDTSAEMEVRLGYNGGNYILMEDV</sequence>
<proteinExistence type="predicted"/>
<accession>A0A8H6KHX1</accession>
<reference evidence="1" key="1">
    <citation type="journal article" date="2020" name="Phytopathology">
        <title>Genome Sequence Resources of Colletotrichum truncatum, C. plurivorum, C. musicola, and C. sojae: Four Species Pathogenic to Soybean (Glycine max).</title>
        <authorList>
            <person name="Rogerio F."/>
            <person name="Boufleur T.R."/>
            <person name="Ciampi-Guillardi M."/>
            <person name="Sukno S.A."/>
            <person name="Thon M.R."/>
            <person name="Massola Junior N.S."/>
            <person name="Baroncelli R."/>
        </authorList>
    </citation>
    <scope>NUCLEOTIDE SEQUENCE</scope>
    <source>
        <strain evidence="1">LFN00145</strain>
    </source>
</reference>
<keyword evidence="2" id="KW-1185">Reference proteome</keyword>
<dbReference type="Proteomes" id="UP000654918">
    <property type="component" value="Unassembled WGS sequence"/>
</dbReference>
<evidence type="ECO:0000313" key="2">
    <source>
        <dbReference type="Proteomes" id="UP000654918"/>
    </source>
</evidence>
<dbReference type="AlphaFoldDB" id="A0A8H6KHX1"/>
<name>A0A8H6KHX1_9PEZI</name>
<gene>
    <name evidence="1" type="ORF">CPLU01_06794</name>
</gene>
<organism evidence="1 2">
    <name type="scientific">Colletotrichum plurivorum</name>
    <dbReference type="NCBI Taxonomy" id="2175906"/>
    <lineage>
        <taxon>Eukaryota</taxon>
        <taxon>Fungi</taxon>
        <taxon>Dikarya</taxon>
        <taxon>Ascomycota</taxon>
        <taxon>Pezizomycotina</taxon>
        <taxon>Sordariomycetes</taxon>
        <taxon>Hypocreomycetidae</taxon>
        <taxon>Glomerellales</taxon>
        <taxon>Glomerellaceae</taxon>
        <taxon>Colletotrichum</taxon>
        <taxon>Colletotrichum orchidearum species complex</taxon>
    </lineage>
</organism>
<protein>
    <submittedName>
        <fullName evidence="1">Uncharacterized protein</fullName>
    </submittedName>
</protein>
<dbReference type="EMBL" id="WIGO01000082">
    <property type="protein sequence ID" value="KAF6831375.1"/>
    <property type="molecule type" value="Genomic_DNA"/>
</dbReference>
<evidence type="ECO:0000313" key="1">
    <source>
        <dbReference type="EMBL" id="KAF6831375.1"/>
    </source>
</evidence>